<organism evidence="3 4">
    <name type="scientific">Nitrosospira multiformis</name>
    <dbReference type="NCBI Taxonomy" id="1231"/>
    <lineage>
        <taxon>Bacteria</taxon>
        <taxon>Pseudomonadati</taxon>
        <taxon>Pseudomonadota</taxon>
        <taxon>Betaproteobacteria</taxon>
        <taxon>Nitrosomonadales</taxon>
        <taxon>Nitrosomonadaceae</taxon>
        <taxon>Nitrosospira</taxon>
    </lineage>
</organism>
<evidence type="ECO:0000313" key="4">
    <source>
        <dbReference type="Proteomes" id="UP000183471"/>
    </source>
</evidence>
<dbReference type="Proteomes" id="UP000183471">
    <property type="component" value="Unassembled WGS sequence"/>
</dbReference>
<feature type="chain" id="PRO_5046170739" evidence="1">
    <location>
        <begin position="32"/>
        <end position="239"/>
    </location>
</feature>
<proteinExistence type="predicted"/>
<reference evidence="3 4" key="1">
    <citation type="submission" date="2016-10" db="EMBL/GenBank/DDBJ databases">
        <authorList>
            <person name="Varghese N."/>
            <person name="Submissions S."/>
        </authorList>
    </citation>
    <scope>NUCLEOTIDE SEQUENCE [LARGE SCALE GENOMIC DNA]</scope>
    <source>
        <strain evidence="3 4">Nl1</strain>
    </source>
</reference>
<feature type="signal peptide" evidence="1">
    <location>
        <begin position="1"/>
        <end position="31"/>
    </location>
</feature>
<evidence type="ECO:0000259" key="2">
    <source>
        <dbReference type="Pfam" id="PF07589"/>
    </source>
</evidence>
<evidence type="ECO:0000256" key="1">
    <source>
        <dbReference type="SAM" id="SignalP"/>
    </source>
</evidence>
<dbReference type="EMBL" id="FNKY01000001">
    <property type="protein sequence ID" value="SDQ61197.1"/>
    <property type="molecule type" value="Genomic_DNA"/>
</dbReference>
<dbReference type="Pfam" id="PF07589">
    <property type="entry name" value="PEP-CTERM"/>
    <property type="match status" value="1"/>
</dbReference>
<name>A0ABY0TCA6_9PROT</name>
<dbReference type="RefSeq" id="WP_176759945.1">
    <property type="nucleotide sequence ID" value="NZ_FNKY01000001.1"/>
</dbReference>
<protein>
    <submittedName>
        <fullName evidence="3">PEP-CTERM protein-sorting domain-containing protein</fullName>
    </submittedName>
</protein>
<accession>A0ABY0TCA6</accession>
<evidence type="ECO:0000313" key="3">
    <source>
        <dbReference type="EMBL" id="SDQ61197.1"/>
    </source>
</evidence>
<dbReference type="NCBIfam" id="NF035944">
    <property type="entry name" value="PEPxxWA-CTERM"/>
    <property type="match status" value="1"/>
</dbReference>
<keyword evidence="1" id="KW-0732">Signal</keyword>
<dbReference type="InterPro" id="IPR013424">
    <property type="entry name" value="Ice-binding_C"/>
</dbReference>
<keyword evidence="4" id="KW-1185">Reference proteome</keyword>
<feature type="domain" description="Ice-binding protein C-terminal" evidence="2">
    <location>
        <begin position="210"/>
        <end position="233"/>
    </location>
</feature>
<dbReference type="Gene3D" id="2.60.120.380">
    <property type="match status" value="1"/>
</dbReference>
<sequence>MDSKLNSNFFKKAGVTASLLTLSLLVNPAHAVNWQEAGDAGQLLGTAQEPLGNGPLRNIRGAVSTNADVDLYKIFISDPTIFSASVTSVSGNFDSVLALFNQGGFGVYGNDDARLGDSNAGLPAGSLLGPQAPGWYYLAIFGLDTTPTSGNGTTPDHYIAPNTSAPFTSVIGASGPGGASPLTGWAPVAPGDVVTLNEDYRIRLSGVSVVPEPETYAMLLAGLGLVGAMARRRKAFIER</sequence>
<gene>
    <name evidence="3" type="ORF">SAMN05216402_1544</name>
</gene>
<dbReference type="NCBIfam" id="NF038127">
    <property type="entry name" value="FDP_fam"/>
    <property type="match status" value="1"/>
</dbReference>
<comment type="caution">
    <text evidence="3">The sequence shown here is derived from an EMBL/GenBank/DDBJ whole genome shotgun (WGS) entry which is preliminary data.</text>
</comment>
<dbReference type="NCBIfam" id="TIGR02595">
    <property type="entry name" value="PEP_CTERM"/>
    <property type="match status" value="1"/>
</dbReference>